<accession>A0A2H0R652</accession>
<evidence type="ECO:0000313" key="2">
    <source>
        <dbReference type="Proteomes" id="UP000230208"/>
    </source>
</evidence>
<proteinExistence type="predicted"/>
<protein>
    <submittedName>
        <fullName evidence="1">Uncharacterized protein</fullName>
    </submittedName>
</protein>
<reference evidence="1 2" key="1">
    <citation type="submission" date="2017-09" db="EMBL/GenBank/DDBJ databases">
        <title>Depth-based differentiation of microbial function through sediment-hosted aquifers and enrichment of novel symbionts in the deep terrestrial subsurface.</title>
        <authorList>
            <person name="Probst A.J."/>
            <person name="Ladd B."/>
            <person name="Jarett J.K."/>
            <person name="Geller-Mcgrath D.E."/>
            <person name="Sieber C.M."/>
            <person name="Emerson J.B."/>
            <person name="Anantharaman K."/>
            <person name="Thomas B.C."/>
            <person name="Malmstrom R."/>
            <person name="Stieglmeier M."/>
            <person name="Klingl A."/>
            <person name="Woyke T."/>
            <person name="Ryan C.M."/>
            <person name="Banfield J.F."/>
        </authorList>
    </citation>
    <scope>NUCLEOTIDE SEQUENCE [LARGE SCALE GENOMIC DNA]</scope>
    <source>
        <strain evidence="1">CG10_big_fil_rev_8_21_14_0_10_37_15</strain>
    </source>
</reference>
<gene>
    <name evidence="1" type="ORF">COV30_00600</name>
</gene>
<dbReference type="EMBL" id="PCXP01000009">
    <property type="protein sequence ID" value="PIR42002.1"/>
    <property type="molecule type" value="Genomic_DNA"/>
</dbReference>
<comment type="caution">
    <text evidence="1">The sequence shown here is derived from an EMBL/GenBank/DDBJ whole genome shotgun (WGS) entry which is preliminary data.</text>
</comment>
<evidence type="ECO:0000313" key="1">
    <source>
        <dbReference type="EMBL" id="PIR42002.1"/>
    </source>
</evidence>
<organism evidence="1 2">
    <name type="scientific">Candidatus Yanofskybacteria bacterium CG10_big_fil_rev_8_21_14_0_10_37_15</name>
    <dbReference type="NCBI Taxonomy" id="1975097"/>
    <lineage>
        <taxon>Bacteria</taxon>
        <taxon>Candidatus Yanofskyibacteriota</taxon>
    </lineage>
</organism>
<name>A0A2H0R652_9BACT</name>
<sequence>MRSLWSNQSSVFRDFWNNTILNKSVKDINESDMDPIIQILDLNAKGAREFKENGGEAAAFTFIRQGMWYRVFKALKFENDLQVVFQKIFNAQDDDEKI</sequence>
<dbReference type="Proteomes" id="UP000230208">
    <property type="component" value="Unassembled WGS sequence"/>
</dbReference>
<dbReference type="AlphaFoldDB" id="A0A2H0R652"/>